<dbReference type="InterPro" id="IPR010998">
    <property type="entry name" value="Integrase_recombinase_N"/>
</dbReference>
<keyword evidence="3" id="KW-0233">DNA recombination</keyword>
<dbReference type="InterPro" id="IPR013762">
    <property type="entry name" value="Integrase-like_cat_sf"/>
</dbReference>
<dbReference type="OrthoDB" id="9801717at2"/>
<dbReference type="Pfam" id="PF00589">
    <property type="entry name" value="Phage_integrase"/>
    <property type="match status" value="1"/>
</dbReference>
<dbReference type="PANTHER" id="PTHR30349">
    <property type="entry name" value="PHAGE INTEGRASE-RELATED"/>
    <property type="match status" value="1"/>
</dbReference>
<evidence type="ECO:0000313" key="6">
    <source>
        <dbReference type="Proteomes" id="UP000182034"/>
    </source>
</evidence>
<dbReference type="Gene3D" id="1.10.150.130">
    <property type="match status" value="1"/>
</dbReference>
<dbReference type="EMBL" id="FPKW01000030">
    <property type="protein sequence ID" value="SFZ96935.1"/>
    <property type="molecule type" value="Genomic_DNA"/>
</dbReference>
<accession>A0A1K2IX46</accession>
<evidence type="ECO:0000256" key="1">
    <source>
        <dbReference type="ARBA" id="ARBA00008857"/>
    </source>
</evidence>
<evidence type="ECO:0000256" key="3">
    <source>
        <dbReference type="ARBA" id="ARBA00023172"/>
    </source>
</evidence>
<evidence type="ECO:0000313" key="5">
    <source>
        <dbReference type="EMBL" id="SFZ96935.1"/>
    </source>
</evidence>
<evidence type="ECO:0000256" key="2">
    <source>
        <dbReference type="ARBA" id="ARBA00023125"/>
    </source>
</evidence>
<comment type="similarity">
    <text evidence="1">Belongs to the 'phage' integrase family.</text>
</comment>
<dbReference type="Gene3D" id="1.10.443.10">
    <property type="entry name" value="Intergrase catalytic core"/>
    <property type="match status" value="1"/>
</dbReference>
<proteinExistence type="inferred from homology"/>
<dbReference type="PANTHER" id="PTHR30349:SF41">
    <property type="entry name" value="INTEGRASE_RECOMBINASE PROTEIN MJ0367-RELATED"/>
    <property type="match status" value="1"/>
</dbReference>
<feature type="domain" description="Tyr recombinase" evidence="4">
    <location>
        <begin position="122"/>
        <end position="307"/>
    </location>
</feature>
<dbReference type="GO" id="GO:0015074">
    <property type="term" value="P:DNA integration"/>
    <property type="evidence" value="ECO:0007669"/>
    <property type="project" value="InterPro"/>
</dbReference>
<keyword evidence="2" id="KW-0238">DNA-binding</keyword>
<dbReference type="STRING" id="1612149.SAMN05216324_13029"/>
<evidence type="ECO:0000259" key="4">
    <source>
        <dbReference type="PROSITE" id="PS51898"/>
    </source>
</evidence>
<protein>
    <submittedName>
        <fullName evidence="5">Site-specific recombinase XerD</fullName>
    </submittedName>
</protein>
<reference evidence="6" key="1">
    <citation type="submission" date="2016-10" db="EMBL/GenBank/DDBJ databases">
        <authorList>
            <person name="Varghese N."/>
            <person name="Submissions S."/>
        </authorList>
    </citation>
    <scope>NUCLEOTIDE SEQUENCE [LARGE SCALE GENOMIC DNA]</scope>
    <source>
        <strain evidence="6">SUR2</strain>
    </source>
</reference>
<dbReference type="InterPro" id="IPR050090">
    <property type="entry name" value="Tyrosine_recombinase_XerCD"/>
</dbReference>
<dbReference type="AlphaFoldDB" id="A0A1K2IX46"/>
<name>A0A1K2IX46_9FLAO</name>
<dbReference type="GO" id="GO:0003677">
    <property type="term" value="F:DNA binding"/>
    <property type="evidence" value="ECO:0007669"/>
    <property type="project" value="UniProtKB-KW"/>
</dbReference>
<dbReference type="PROSITE" id="PS51898">
    <property type="entry name" value="TYR_RECOMBINASE"/>
    <property type="match status" value="1"/>
</dbReference>
<organism evidence="5 6">
    <name type="scientific">Chryseobacterium limigenitum</name>
    <dbReference type="NCBI Taxonomy" id="1612149"/>
    <lineage>
        <taxon>Bacteria</taxon>
        <taxon>Pseudomonadati</taxon>
        <taxon>Bacteroidota</taxon>
        <taxon>Flavobacteriia</taxon>
        <taxon>Flavobacteriales</taxon>
        <taxon>Weeksellaceae</taxon>
        <taxon>Chryseobacterium group</taxon>
        <taxon>Chryseobacterium</taxon>
    </lineage>
</organism>
<dbReference type="Proteomes" id="UP000182034">
    <property type="component" value="Unassembled WGS sequence"/>
</dbReference>
<dbReference type="GO" id="GO:0006310">
    <property type="term" value="P:DNA recombination"/>
    <property type="evidence" value="ECO:0007669"/>
    <property type="project" value="UniProtKB-KW"/>
</dbReference>
<dbReference type="InterPro" id="IPR002104">
    <property type="entry name" value="Integrase_catalytic"/>
</dbReference>
<dbReference type="SUPFAM" id="SSF56349">
    <property type="entry name" value="DNA breaking-rejoining enzymes"/>
    <property type="match status" value="1"/>
</dbReference>
<dbReference type="InterPro" id="IPR011010">
    <property type="entry name" value="DNA_brk_join_enz"/>
</dbReference>
<sequence length="309" mass="36012">MKKEIQTPSYQTLLKDFDSFITVRNYKLGRGGKMHQNAVTEFLMWMEENGVTKIKEVTSTEMILYYEYLITRPNKRREGTLAEQTIKSRLYSLSLFMQNLLENRTIDSGFYIPSYGGSETSKIRNTLTVEEIKLVYAYCENDLESALLSVAYGCGLRRSELESLNVRDIQLSTGELIVREGKGSKRRVVPMSDTVIESVRKYIHNERHERILNSEHFEDAFFVNMRGSRMRGEHLNDTLKKMIEQTNSYELVQKEITLHCLRHSIANHLAENHAGIEFIRRFLGHTEINTAYIYAIKNKKRNKVTSLFK</sequence>
<keyword evidence="6" id="KW-1185">Reference proteome</keyword>
<dbReference type="RefSeq" id="WP_072412802.1">
    <property type="nucleotide sequence ID" value="NZ_FPKW01000030.1"/>
</dbReference>
<gene>
    <name evidence="5" type="ORF">SAMN05216324_13029</name>
</gene>